<reference evidence="3" key="2">
    <citation type="submission" date="2024-04" db="EMBL/GenBank/DDBJ databases">
        <authorList>
            <person name="Chen Y."/>
            <person name="Shah S."/>
            <person name="Dougan E. K."/>
            <person name="Thang M."/>
            <person name="Chan C."/>
        </authorList>
    </citation>
    <scope>NUCLEOTIDE SEQUENCE [LARGE SCALE GENOMIC DNA]</scope>
</reference>
<feature type="region of interest" description="Disordered" evidence="1">
    <location>
        <begin position="727"/>
        <end position="800"/>
    </location>
</feature>
<dbReference type="EMBL" id="CAMXCT030000818">
    <property type="protein sequence ID" value="CAL4770910.1"/>
    <property type="molecule type" value="Genomic_DNA"/>
</dbReference>
<gene>
    <name evidence="2" type="ORF">C1SCF055_LOCUS11199</name>
</gene>
<evidence type="ECO:0000256" key="1">
    <source>
        <dbReference type="SAM" id="MobiDB-lite"/>
    </source>
</evidence>
<dbReference type="Proteomes" id="UP001152797">
    <property type="component" value="Unassembled WGS sequence"/>
</dbReference>
<proteinExistence type="predicted"/>
<evidence type="ECO:0000313" key="2">
    <source>
        <dbReference type="EMBL" id="CAI3983598.1"/>
    </source>
</evidence>
<evidence type="ECO:0000313" key="4">
    <source>
        <dbReference type="Proteomes" id="UP001152797"/>
    </source>
</evidence>
<protein>
    <submittedName>
        <fullName evidence="2">Uncharacterized protein</fullName>
    </submittedName>
</protein>
<keyword evidence="4" id="KW-1185">Reference proteome</keyword>
<name>A0A9P1FPH0_9DINO</name>
<dbReference type="EMBL" id="CAMXCT010000818">
    <property type="protein sequence ID" value="CAI3983598.1"/>
    <property type="molecule type" value="Genomic_DNA"/>
</dbReference>
<comment type="caution">
    <text evidence="2">The sequence shown here is derived from an EMBL/GenBank/DDBJ whole genome shotgun (WGS) entry which is preliminary data.</text>
</comment>
<dbReference type="AlphaFoldDB" id="A0A9P1FPH0"/>
<feature type="compositionally biased region" description="Low complexity" evidence="1">
    <location>
        <begin position="922"/>
        <end position="936"/>
    </location>
</feature>
<evidence type="ECO:0000313" key="3">
    <source>
        <dbReference type="EMBL" id="CAL1136973.1"/>
    </source>
</evidence>
<dbReference type="EMBL" id="CAMXCT020000818">
    <property type="protein sequence ID" value="CAL1136973.1"/>
    <property type="molecule type" value="Genomic_DNA"/>
</dbReference>
<sequence length="1052" mass="116656">MSYRPFNSGAYMESKTRLLEVMLARENAWTCPLFESVWQEIRDDMGLPSTTTRDGVWESLASCPTFFRKGSIAKQGRWFSWNDVAEEQMAEFHVLKLVLGYHYGSQKIDPDLAEEQKTLSSCVNQAKKGGGDVQSLRREFSKMKENLGGGPKLSYYCMSEKLWVHCCLIQLATRPVWTWYSESVKNIKNADDSLVNSMHLQSEWSVDFHLQSIAGIPTSKDPVLVRLLNHEKFATEVPDKLMSLICHLLKKRCFSMSKHSAPPDCYSQLLADDTDVVLDNVAFHVEVEETAARMKEDFETILQFEQASADAGQSLQVLTDLKTVLTPTIRILFLLFEADGFKPESRAGRHILTSMLRTLPDSKIVEDVHSVVRVQRNSQKNKKQTVHQIQQLVTQSHVLSERGIRHPAAVDRDCFLQSFKRTRDVKRKKRYFARTKKMPKRWSMIMERKTWGSLTEDVLLRGVVAFAFLRAYTGQNMKSRGIRVTHGLFSKFATDLVFLSYTDPLDELPSLCGLCLGQCHWGILMWPIHPFYPNSDEWWTLDASAGAVWAHIVEPCHWRVWHFGNENHGGDMILMRFEKSQSLLQHFFENVRNHNRVSKHDLCILGEHLGVLGQSLGVLKKMPQLDLIDQILDVICDGDVGWTEPIKKAMRGPKVAADEEDDPAKSELGTVLDEIVMSELALEERKDFKLVQEAITKKVTSASGWTLVDAKANAKIKLGMKAKAKAKPKAKAKVKPSASAKGRGRGRGATAKPRFGFGKKRKRSADLEQLVLDPAPVNPPLEDARETTGPMMAEGDDDGYSPSDSVLNCDDIADDSMGVKVEGIDPAACAEGDGSIVAPPAIPFQPPGSGDSMDEYNLSDPAAEPMAVEPSISNNDNVVPGSAHGDGVPDSGMMAPPIDGVAPSDDGQDNLAVAAHPGNGVAGADSDVAPAAGADDPYPDDMPLEALRRAPPPAPAAAADRGPRAAAAYSLTWTDVRCRNCNQVCGQLKYSPGPSRHGGSDPPTWFMRVKSARGAWPSNGPNFRRRVARIVGDTDDYCKNWIHENRHCCRAR</sequence>
<feature type="region of interest" description="Disordered" evidence="1">
    <location>
        <begin position="880"/>
        <end position="963"/>
    </location>
</feature>
<dbReference type="OrthoDB" id="477203at2759"/>
<accession>A0A9P1FPH0</accession>
<organism evidence="2">
    <name type="scientific">Cladocopium goreaui</name>
    <dbReference type="NCBI Taxonomy" id="2562237"/>
    <lineage>
        <taxon>Eukaryota</taxon>
        <taxon>Sar</taxon>
        <taxon>Alveolata</taxon>
        <taxon>Dinophyceae</taxon>
        <taxon>Suessiales</taxon>
        <taxon>Symbiodiniaceae</taxon>
        <taxon>Cladocopium</taxon>
    </lineage>
</organism>
<reference evidence="2" key="1">
    <citation type="submission" date="2022-10" db="EMBL/GenBank/DDBJ databases">
        <authorList>
            <person name="Chen Y."/>
            <person name="Dougan E. K."/>
            <person name="Chan C."/>
            <person name="Rhodes N."/>
            <person name="Thang M."/>
        </authorList>
    </citation>
    <scope>NUCLEOTIDE SEQUENCE</scope>
</reference>